<dbReference type="PROSITE" id="PS52011">
    <property type="entry name" value="PEPTIDASE_M2"/>
    <property type="match status" value="2"/>
</dbReference>
<dbReference type="GO" id="GO:0005886">
    <property type="term" value="C:plasma membrane"/>
    <property type="evidence" value="ECO:0007669"/>
    <property type="project" value="TreeGrafter"/>
</dbReference>
<dbReference type="GO" id="GO:0008237">
    <property type="term" value="F:metallopeptidase activity"/>
    <property type="evidence" value="ECO:0007669"/>
    <property type="project" value="UniProtKB-KW"/>
</dbReference>
<dbReference type="FunFam" id="1.10.1370.30:FF:000004">
    <property type="entry name" value="Angiotensin-converting enzyme"/>
    <property type="match status" value="1"/>
</dbReference>
<evidence type="ECO:0000256" key="4">
    <source>
        <dbReference type="ARBA" id="ARBA00022723"/>
    </source>
</evidence>
<feature type="binding site" evidence="16">
    <location>
        <position position="982"/>
    </location>
    <ligand>
        <name>Zn(2+)</name>
        <dbReference type="ChEBI" id="CHEBI:29105"/>
        <label>1</label>
        <note>catalytic</note>
    </ligand>
</feature>
<evidence type="ECO:0000256" key="10">
    <source>
        <dbReference type="ARBA" id="ARBA00023180"/>
    </source>
</evidence>
<dbReference type="CDD" id="cd06461">
    <property type="entry name" value="M2_ACE"/>
    <property type="match status" value="1"/>
</dbReference>
<dbReference type="OrthoDB" id="10029630at2759"/>
<dbReference type="SUPFAM" id="SSF56219">
    <property type="entry name" value="DNase I-like"/>
    <property type="match status" value="1"/>
</dbReference>
<comment type="caution">
    <text evidence="23">The sequence shown here is derived from an EMBL/GenBank/DDBJ whole genome shotgun (WGS) entry which is preliminary data.</text>
</comment>
<evidence type="ECO:0000256" key="18">
    <source>
        <dbReference type="PIRSR" id="PIRSR601548-6"/>
    </source>
</evidence>
<evidence type="ECO:0000256" key="6">
    <source>
        <dbReference type="ARBA" id="ARBA00022801"/>
    </source>
</evidence>
<dbReference type="PANTHER" id="PTHR10514">
    <property type="entry name" value="ANGIOTENSIN-CONVERTING ENZYME"/>
    <property type="match status" value="1"/>
</dbReference>
<feature type="coiled-coil region" evidence="22">
    <location>
        <begin position="26"/>
        <end position="53"/>
    </location>
</feature>
<feature type="binding site" evidence="15">
    <location>
        <position position="819"/>
    </location>
    <ligand>
        <name>chloride</name>
        <dbReference type="ChEBI" id="CHEBI:17996"/>
        <label>1</label>
    </ligand>
</feature>
<evidence type="ECO:0000256" key="11">
    <source>
        <dbReference type="ARBA" id="ARBA00036868"/>
    </source>
</evidence>
<protein>
    <recommendedName>
        <fullName evidence="12 21">Angiotensin-converting enzyme</fullName>
        <ecNumber evidence="21">3.4.-.-</ecNumber>
    </recommendedName>
</protein>
<evidence type="ECO:0000313" key="24">
    <source>
        <dbReference type="Proteomes" id="UP000683360"/>
    </source>
</evidence>
<keyword evidence="22" id="KW-0175">Coiled coil</keyword>
<keyword evidence="9 17" id="KW-1015">Disulfide bond</keyword>
<evidence type="ECO:0000256" key="3">
    <source>
        <dbReference type="ARBA" id="ARBA00022670"/>
    </source>
</evidence>
<feature type="active site" description="Proton acceptor 1" evidence="13">
    <location>
        <position position="979"/>
    </location>
</feature>
<evidence type="ECO:0000256" key="15">
    <source>
        <dbReference type="PIRSR" id="PIRSR601548-2"/>
    </source>
</evidence>
<organism evidence="23 24">
    <name type="scientific">Mytilus edulis</name>
    <name type="common">Blue mussel</name>
    <dbReference type="NCBI Taxonomy" id="6550"/>
    <lineage>
        <taxon>Eukaryota</taxon>
        <taxon>Metazoa</taxon>
        <taxon>Spiralia</taxon>
        <taxon>Lophotrochozoa</taxon>
        <taxon>Mollusca</taxon>
        <taxon>Bivalvia</taxon>
        <taxon>Autobranchia</taxon>
        <taxon>Pteriomorphia</taxon>
        <taxon>Mytilida</taxon>
        <taxon>Mytiloidea</taxon>
        <taxon>Mytilidae</taxon>
        <taxon>Mytilinae</taxon>
        <taxon>Mytilus</taxon>
    </lineage>
</organism>
<dbReference type="GO" id="GO:0008241">
    <property type="term" value="F:peptidyl-dipeptidase activity"/>
    <property type="evidence" value="ECO:0007669"/>
    <property type="project" value="UniProtKB-EC"/>
</dbReference>
<accession>A0A8S3UBH4</accession>
<evidence type="ECO:0000256" key="2">
    <source>
        <dbReference type="ARBA" id="ARBA00022645"/>
    </source>
</evidence>
<dbReference type="InterPro" id="IPR036691">
    <property type="entry name" value="Endo/exonu/phosph_ase_sf"/>
</dbReference>
<feature type="binding site" evidence="19">
    <location>
        <position position="1006"/>
    </location>
    <ligand>
        <name>Zn(2+)</name>
        <dbReference type="ChEBI" id="CHEBI:29105"/>
        <label>2</label>
        <note>catalytic</note>
    </ligand>
</feature>
<dbReference type="PANTHER" id="PTHR10514:SF27">
    <property type="entry name" value="ANGIOTENSIN-CONVERTING ENZYME"/>
    <property type="match status" value="1"/>
</dbReference>
<feature type="active site" description="Proton acceptor 2" evidence="18">
    <location>
        <position position="979"/>
    </location>
</feature>
<dbReference type="Pfam" id="PF01401">
    <property type="entry name" value="Peptidase_M2"/>
    <property type="match status" value="2"/>
</dbReference>
<keyword evidence="4 16" id="KW-0479">Metal-binding</keyword>
<dbReference type="Gene3D" id="3.60.10.10">
    <property type="entry name" value="Endonuclease/exonuclease/phosphatase"/>
    <property type="match status" value="1"/>
</dbReference>
<feature type="binding site" evidence="19">
    <location>
        <position position="982"/>
    </location>
    <ligand>
        <name>Zn(2+)</name>
        <dbReference type="ChEBI" id="CHEBI:29105"/>
        <label>2</label>
        <note>catalytic</note>
    </ligand>
</feature>
<keyword evidence="7 16" id="KW-0862">Zinc</keyword>
<feature type="binding site" evidence="15">
    <location>
        <position position="1117"/>
    </location>
    <ligand>
        <name>chloride</name>
        <dbReference type="ChEBI" id="CHEBI:17996"/>
        <label>1</label>
    </ligand>
</feature>
<evidence type="ECO:0000256" key="7">
    <source>
        <dbReference type="ARBA" id="ARBA00022833"/>
    </source>
</evidence>
<feature type="binding site" evidence="16">
    <location>
        <position position="978"/>
    </location>
    <ligand>
        <name>Zn(2+)</name>
        <dbReference type="ChEBI" id="CHEBI:29105"/>
        <label>1</label>
        <note>catalytic</note>
    </ligand>
</feature>
<feature type="binding site" evidence="16">
    <location>
        <position position="1006"/>
    </location>
    <ligand>
        <name>Zn(2+)</name>
        <dbReference type="ChEBI" id="CHEBI:29105"/>
        <label>1</label>
        <note>catalytic</note>
    </ligand>
</feature>
<keyword evidence="3 21" id="KW-0645">Protease</keyword>
<evidence type="ECO:0000256" key="19">
    <source>
        <dbReference type="PIRSR" id="PIRSR601548-8"/>
    </source>
</evidence>
<feature type="binding site" evidence="19">
    <location>
        <position position="978"/>
    </location>
    <ligand>
        <name>Zn(2+)</name>
        <dbReference type="ChEBI" id="CHEBI:29105"/>
        <label>2</label>
        <note>catalytic</note>
    </ligand>
</feature>
<evidence type="ECO:0000256" key="22">
    <source>
        <dbReference type="SAM" id="Coils"/>
    </source>
</evidence>
<keyword evidence="10 14" id="KW-0325">Glycoprotein</keyword>
<keyword evidence="24" id="KW-1185">Reference proteome</keyword>
<evidence type="ECO:0000256" key="20">
    <source>
        <dbReference type="PROSITE-ProRule" id="PRU01355"/>
    </source>
</evidence>
<evidence type="ECO:0000256" key="17">
    <source>
        <dbReference type="PIRSR" id="PIRSR601548-4"/>
    </source>
</evidence>
<evidence type="ECO:0000256" key="5">
    <source>
        <dbReference type="ARBA" id="ARBA00022729"/>
    </source>
</evidence>
<dbReference type="Proteomes" id="UP000683360">
    <property type="component" value="Unassembled WGS sequence"/>
</dbReference>
<feature type="disulfide bond" evidence="17 20">
    <location>
        <begin position="947"/>
        <end position="965"/>
    </location>
</feature>
<dbReference type="EMBL" id="CAJPWZ010002417">
    <property type="protein sequence ID" value="CAG2238250.1"/>
    <property type="molecule type" value="Genomic_DNA"/>
</dbReference>
<feature type="glycosylation site" description="N-linked (GlcNAc...) asparagine; partial" evidence="14">
    <location>
        <position position="932"/>
    </location>
</feature>
<keyword evidence="5" id="KW-0732">Signal</keyword>
<evidence type="ECO:0000256" key="12">
    <source>
        <dbReference type="ARBA" id="ARBA00039858"/>
    </source>
</evidence>
<dbReference type="GO" id="GO:0046872">
    <property type="term" value="F:metal ion binding"/>
    <property type="evidence" value="ECO:0007669"/>
    <property type="project" value="UniProtKB-KW"/>
</dbReference>
<evidence type="ECO:0000256" key="14">
    <source>
        <dbReference type="PIRSR" id="PIRSR601548-10"/>
    </source>
</evidence>
<feature type="disulfide bond" evidence="17">
    <location>
        <begin position="1133"/>
        <end position="1145"/>
    </location>
</feature>
<evidence type="ECO:0000256" key="9">
    <source>
        <dbReference type="ARBA" id="ARBA00023157"/>
    </source>
</evidence>
<sequence>MAANTQQTDDELSGNLLYDKDAKVILMEILKSLRVLTDRIEKIEKEVQKIDGIRKGLSNLSTRVQTNEETIVEIQDRNSKVEESVEKMGQIVHTIVDKYSANAEEISQIKDRMETIGEDNGTSSNIAIKELKADMLDLKCRSMSDNLVFSGLAFQREESCQLKIQNFLLNELDIPCKVNLGSVHRFGKPGLNGARPIVAKFIHRDELEDVLKNTFKLKGKQFGISEQFPIEIERKRKELYPVMKKAKKEGKKVKLDGSRESSKNQNDQLNYLNLTCINCCGIKSKLKYPEFTELLYKTDIAGIVETKLDDIDDIQLQGYELIYKNRNKIGKKKVGGLAVAYTKTIKDNIEYIKTESKFVLWCKISKVINRLDDILLGIIYIPPEYTSYSSIDAINEIEMELFELSHKFSKCLLVGDFNARTGSEDDFIFVPDSESHVVDIENIQINAVCNLDQYDFSRKRNSRDKNKNRFGNQLLEFCKGNNFFIMNGRTLGDIDGKFTCRNSSVVDYCLCSAELIQNFTDFKVHDFSSLYSDVHSPIEISLKQTDQEVSTKCSDDARTNEQKINNWTNEKSYKFLECLNLTEIENINSEIDDTTVVTQETVDMIISKIGKVLINSAGNTFGFKVSAGKKSEHRKNKPWFDHDCKAARSEFRKMKRNKNKSPFHRALVSDAEKRYKNTMNKAHKKYRSDFRKKMDDLKQKDAKEFWRLLNENKSTAQPKIDFDKLLSNVVANMESIYSKANVCLSDGNCHQIEPGLTRLLTSSGNTSKHYHLLSEAWQKWRDNTGKKMKADYQKMVEISNEAINALGYNNTGDYWRSGYETSTFRQDLENLLQELSPLYENLHAYVRRKLKQRYGAQYFPQSGHIPAHLFGNMWAQQWNNIYDTLIPFEGKAGIDVTPVLKQQKKTALDLFKIAEEFFVSLGLKKMPETFWNKSMITRPTDGREVVCHASAWDFYNQKDFRIKMCTDINMEDLITIHHEMGHIQYYLQYKDLPVPFRRGANSGFHEAVGDVLALSVATPKHLNKIGLLDKVENDNEADMNFLMSMALDKIAFLPFGYLIDQWRWSVFSGETTPDDYNDKWWDLRCKFQGISPPVKRGKDDFDPGAKYHIPANVPYIRYFVSFVIQFQFHEALCKAAGHKGPLYQCDIYQSKEAGKLLGDMLRLGSSKPWQEAMEQITGQRSMSAKSLMKYFEPLTKWLTEQNADGDDIGWGEECPDPVSVETDVNKAKKWLENYNTKAQIEENKATIADWNYAANITDVNQQKQLEAKDVFAQFQQEMAKGASEFDWKTFPADMERQFSKISDIGTSALSDKSKLREMNKAQSDIEGIYGKGTVCMSEDKCLSLEPDLLELIATSRNYTELLTAWKGWRDNTGKKRKSDYARFVQLSNEGVRELGYEDTGDYWRSWYESPTFQEDLKDLLEELRPLYEQLHGYVRGRLMEQYGAEHFSESGHIPAHLLGNMWAQEWNNIYDIVMPYKGKVSVDITPQLRAQVGCCIDANIYIILYQ</sequence>
<proteinExistence type="inferred from homology"/>
<evidence type="ECO:0000313" key="23">
    <source>
        <dbReference type="EMBL" id="CAG2238250.1"/>
    </source>
</evidence>
<dbReference type="Gene3D" id="1.10.1370.30">
    <property type="match status" value="1"/>
</dbReference>
<dbReference type="InterPro" id="IPR001548">
    <property type="entry name" value="Peptidase_M2"/>
</dbReference>
<comment type="similarity">
    <text evidence="1 20 21">Belongs to the peptidase M2 family.</text>
</comment>
<evidence type="ECO:0000256" key="8">
    <source>
        <dbReference type="ARBA" id="ARBA00023049"/>
    </source>
</evidence>
<feature type="active site" description="Proton donor 1" evidence="13">
    <location>
        <position position="1108"/>
    </location>
</feature>
<dbReference type="EC" id="3.4.-.-" evidence="21"/>
<dbReference type="GO" id="GO:0006508">
    <property type="term" value="P:proteolysis"/>
    <property type="evidence" value="ECO:0007669"/>
    <property type="project" value="UniProtKB-KW"/>
</dbReference>
<dbReference type="PRINTS" id="PR00791">
    <property type="entry name" value="PEPDIPTASEA"/>
</dbReference>
<evidence type="ECO:0000256" key="21">
    <source>
        <dbReference type="RuleBase" id="RU361144"/>
    </source>
</evidence>
<dbReference type="GO" id="GO:0004180">
    <property type="term" value="F:carboxypeptidase activity"/>
    <property type="evidence" value="ECO:0007669"/>
    <property type="project" value="UniProtKB-KW"/>
</dbReference>
<keyword evidence="2 21" id="KW-0121">Carboxypeptidase</keyword>
<evidence type="ECO:0000256" key="13">
    <source>
        <dbReference type="PIRSR" id="PIRSR601548-1"/>
    </source>
</evidence>
<keyword evidence="6 21" id="KW-0378">Hydrolase</keyword>
<keyword evidence="8 21" id="KW-0482">Metalloprotease</keyword>
<dbReference type="SUPFAM" id="SSF55486">
    <property type="entry name" value="Metalloproteases ('zincins'), catalytic domain"/>
    <property type="match status" value="2"/>
</dbReference>
<evidence type="ECO:0000256" key="16">
    <source>
        <dbReference type="PIRSR" id="PIRSR601548-3"/>
    </source>
</evidence>
<gene>
    <name evidence="23" type="ORF">MEDL_50606</name>
</gene>
<comment type="cofactor">
    <cofactor evidence="21">
        <name>Zn(2+)</name>
        <dbReference type="ChEBI" id="CHEBI:29105"/>
    </cofactor>
    <text evidence="21">Binds 2 Zn(2+) ions per subunit.</text>
</comment>
<evidence type="ECO:0000256" key="1">
    <source>
        <dbReference type="ARBA" id="ARBA00008139"/>
    </source>
</evidence>
<reference evidence="23" key="1">
    <citation type="submission" date="2021-03" db="EMBL/GenBank/DDBJ databases">
        <authorList>
            <person name="Bekaert M."/>
        </authorList>
    </citation>
    <scope>NUCLEOTIDE SEQUENCE</scope>
</reference>
<comment type="caution">
    <text evidence="20">Lacks conserved residue(s) required for the propagation of feature annotation.</text>
</comment>
<feature type="disulfide bond" evidence="17">
    <location>
        <begin position="743"/>
        <end position="749"/>
    </location>
</feature>
<name>A0A8S3UBH4_MYTED</name>
<comment type="catalytic activity">
    <reaction evidence="11">
        <text>Release of a C-terminal dipeptide, oligopeptide-|-Xaa-Yaa, when Xaa is not Pro, and Yaa is neither Asp nor Glu. Thus, conversion of angiotensin I to angiotensin II, with increase in vasoconstrictor activity, but no action on angiotensin II.</text>
        <dbReference type="EC" id="3.4.15.1"/>
    </reaction>
</comment>
<feature type="active site" description="Proton donor 2" evidence="18">
    <location>
        <position position="1108"/>
    </location>
</feature>